<dbReference type="PANTHER" id="PTHR34475:SF1">
    <property type="entry name" value="CYTOSKELETON PROTEIN RODZ"/>
    <property type="match status" value="1"/>
</dbReference>
<dbReference type="InterPro" id="IPR050400">
    <property type="entry name" value="Bact_Cytoskel_RodZ"/>
</dbReference>
<dbReference type="Pfam" id="PF13464">
    <property type="entry name" value="RodZ_C"/>
    <property type="match status" value="1"/>
</dbReference>
<dbReference type="InterPro" id="IPR010982">
    <property type="entry name" value="Lambda_DNA-bd_dom_sf"/>
</dbReference>
<dbReference type="Pfam" id="PF13413">
    <property type="entry name" value="HTH_25"/>
    <property type="match status" value="1"/>
</dbReference>
<dbReference type="PANTHER" id="PTHR34475">
    <property type="match status" value="1"/>
</dbReference>
<reference evidence="5" key="1">
    <citation type="journal article" date="2019" name="Int. J. Syst. Evol. Microbiol.">
        <title>The Global Catalogue of Microorganisms (GCM) 10K type strain sequencing project: providing services to taxonomists for standard genome sequencing and annotation.</title>
        <authorList>
            <consortium name="The Broad Institute Genomics Platform"/>
            <consortium name="The Broad Institute Genome Sequencing Center for Infectious Disease"/>
            <person name="Wu L."/>
            <person name="Ma J."/>
        </authorList>
    </citation>
    <scope>NUCLEOTIDE SEQUENCE [LARGE SCALE GENOMIC DNA]</scope>
    <source>
        <strain evidence="5">CCUG 59129</strain>
    </source>
</reference>
<name>A0ABW3HPW3_9BACL</name>
<accession>A0ABW3HPW3</accession>
<dbReference type="RefSeq" id="WP_377563706.1">
    <property type="nucleotide sequence ID" value="NZ_JBHTJZ010000009.1"/>
</dbReference>
<feature type="domain" description="HTH cro/C1-type" evidence="3">
    <location>
        <begin position="7"/>
        <end position="68"/>
    </location>
</feature>
<dbReference type="SMART" id="SM00530">
    <property type="entry name" value="HTH_XRE"/>
    <property type="match status" value="1"/>
</dbReference>
<evidence type="ECO:0000256" key="2">
    <source>
        <dbReference type="SAM" id="Phobius"/>
    </source>
</evidence>
<evidence type="ECO:0000313" key="5">
    <source>
        <dbReference type="Proteomes" id="UP001596989"/>
    </source>
</evidence>
<dbReference type="Gene3D" id="1.10.260.40">
    <property type="entry name" value="lambda repressor-like DNA-binding domains"/>
    <property type="match status" value="1"/>
</dbReference>
<evidence type="ECO:0000313" key="4">
    <source>
        <dbReference type="EMBL" id="MFD0959549.1"/>
    </source>
</evidence>
<keyword evidence="2" id="KW-1133">Transmembrane helix</keyword>
<feature type="region of interest" description="Disordered" evidence="1">
    <location>
        <begin position="137"/>
        <end position="180"/>
    </location>
</feature>
<comment type="caution">
    <text evidence="4">The sequence shown here is derived from an EMBL/GenBank/DDBJ whole genome shotgun (WGS) entry which is preliminary data.</text>
</comment>
<dbReference type="SUPFAM" id="SSF47413">
    <property type="entry name" value="lambda repressor-like DNA-binding domains"/>
    <property type="match status" value="1"/>
</dbReference>
<dbReference type="Proteomes" id="UP001596989">
    <property type="component" value="Unassembled WGS sequence"/>
</dbReference>
<dbReference type="CDD" id="cd00093">
    <property type="entry name" value="HTH_XRE"/>
    <property type="match status" value="1"/>
</dbReference>
<dbReference type="InterPro" id="IPR025194">
    <property type="entry name" value="RodZ-like_C"/>
</dbReference>
<keyword evidence="2" id="KW-0472">Membrane</keyword>
<evidence type="ECO:0000259" key="3">
    <source>
        <dbReference type="SMART" id="SM00530"/>
    </source>
</evidence>
<proteinExistence type="predicted"/>
<sequence length="292" mass="32086">MSELGAMLRKAREERNLSLDDIQELTKIRKRYLEAIESGDYRVLPGNFYVRAFVKNYSEAVGLDADEVLRYYQHEVPAVAQAEQSNEPLPARKPQRIKSPASEKLGKVGFNLLMWSFLILIVAVVWYYALNNNTDSPEKVGNTPFTDETNSPQSGGGDNDVTSGEQTPTATVNPTPVPTPVPATVTLSGNSDSVDTYDIGPAGILRKVELRLAGRTWLEVYEGSNKSGKRLYYANASKDDVLTYDLSGNIYIRTGRADYTEITVDGVLVPDGDRGGSKSLLLRPLTDASGEE</sequence>
<protein>
    <submittedName>
        <fullName evidence="4">RodZ domain-containing protein</fullName>
    </submittedName>
</protein>
<feature type="transmembrane region" description="Helical" evidence="2">
    <location>
        <begin position="108"/>
        <end position="129"/>
    </location>
</feature>
<feature type="compositionally biased region" description="Polar residues" evidence="1">
    <location>
        <begin position="143"/>
        <end position="153"/>
    </location>
</feature>
<dbReference type="EMBL" id="JBHTJZ010000009">
    <property type="protein sequence ID" value="MFD0959549.1"/>
    <property type="molecule type" value="Genomic_DNA"/>
</dbReference>
<keyword evidence="5" id="KW-1185">Reference proteome</keyword>
<organism evidence="4 5">
    <name type="scientific">Paenibacillus chungangensis</name>
    <dbReference type="NCBI Taxonomy" id="696535"/>
    <lineage>
        <taxon>Bacteria</taxon>
        <taxon>Bacillati</taxon>
        <taxon>Bacillota</taxon>
        <taxon>Bacilli</taxon>
        <taxon>Bacillales</taxon>
        <taxon>Paenibacillaceae</taxon>
        <taxon>Paenibacillus</taxon>
    </lineage>
</organism>
<dbReference type="InterPro" id="IPR001387">
    <property type="entry name" value="Cro/C1-type_HTH"/>
</dbReference>
<keyword evidence="2" id="KW-0812">Transmembrane</keyword>
<evidence type="ECO:0000256" key="1">
    <source>
        <dbReference type="SAM" id="MobiDB-lite"/>
    </source>
</evidence>
<gene>
    <name evidence="4" type="ORF">ACFQ2I_09095</name>
</gene>